<proteinExistence type="predicted"/>
<gene>
    <name evidence="2" type="ORF">FEF09_06380</name>
</gene>
<comment type="caution">
    <text evidence="2">The sequence shown here is derived from an EMBL/GenBank/DDBJ whole genome shotgun (WGS) entry which is preliminary data.</text>
</comment>
<evidence type="ECO:0000256" key="1">
    <source>
        <dbReference type="SAM" id="SignalP"/>
    </source>
</evidence>
<evidence type="ECO:0000313" key="3">
    <source>
        <dbReference type="Proteomes" id="UP000318815"/>
    </source>
</evidence>
<evidence type="ECO:0000313" key="2">
    <source>
        <dbReference type="EMBL" id="TWW01619.1"/>
    </source>
</evidence>
<dbReference type="EMBL" id="VOHS01000004">
    <property type="protein sequence ID" value="TWW01619.1"/>
    <property type="molecule type" value="Genomic_DNA"/>
</dbReference>
<dbReference type="RefSeq" id="WP_146304340.1">
    <property type="nucleotide sequence ID" value="NZ_VOHS01000004.1"/>
</dbReference>
<dbReference type="PROSITE" id="PS51257">
    <property type="entry name" value="PROKAR_LIPOPROTEIN"/>
    <property type="match status" value="1"/>
</dbReference>
<accession>A0A5C6M0V3</accession>
<sequence length="289" mass="31680">MNWIKNVNIFILSTLGAFLAVGCISHANSSPPTDSIATDSAASGIDSIIATTAIIEEPDSMQREMYIIDGLIALISEPALHLTNASLPPAGSGDTLNATLYHDNGNPVEMTYTLFEDGGAAAGIGNMYFFEDYPIVSELAYGDTHIYNVLRRDGSYFSFNRSGQGHFRLINVPEGAEDAKMGHLIREAADLLQLYPRNKIRFNVPAVILKGDLQLLTVADVPMFEAADSTLPPILMIPEKSVLGFMGANMQQVVTDGKKWIWYEVMYNGVRGWINGHPAFVQERTDEVF</sequence>
<dbReference type="Proteomes" id="UP000318815">
    <property type="component" value="Unassembled WGS sequence"/>
</dbReference>
<dbReference type="AlphaFoldDB" id="A0A5C6M0V3"/>
<organism evidence="2 3">
    <name type="scientific">Chitinophaga pinensis</name>
    <dbReference type="NCBI Taxonomy" id="79329"/>
    <lineage>
        <taxon>Bacteria</taxon>
        <taxon>Pseudomonadati</taxon>
        <taxon>Bacteroidota</taxon>
        <taxon>Chitinophagia</taxon>
        <taxon>Chitinophagales</taxon>
        <taxon>Chitinophagaceae</taxon>
        <taxon>Chitinophaga</taxon>
    </lineage>
</organism>
<keyword evidence="1" id="KW-0732">Signal</keyword>
<name>A0A5C6M0V3_9BACT</name>
<feature type="chain" id="PRO_5023151268" description="SH3 domain-containing protein" evidence="1">
    <location>
        <begin position="28"/>
        <end position="289"/>
    </location>
</feature>
<feature type="signal peptide" evidence="1">
    <location>
        <begin position="1"/>
        <end position="27"/>
    </location>
</feature>
<protein>
    <recommendedName>
        <fullName evidence="4">SH3 domain-containing protein</fullName>
    </recommendedName>
</protein>
<keyword evidence="3" id="KW-1185">Reference proteome</keyword>
<dbReference type="OrthoDB" id="639280at2"/>
<reference evidence="2 3" key="1">
    <citation type="submission" date="2019-08" db="EMBL/GenBank/DDBJ databases">
        <title>Whole genome sequencing of chitin degrading bacteria Chitinophaga pinensis YS16.</title>
        <authorList>
            <person name="Singh R.P."/>
            <person name="Manchanda G."/>
            <person name="Maurya I.K."/>
            <person name="Joshi N.K."/>
            <person name="Srivastava A.K."/>
        </authorList>
    </citation>
    <scope>NUCLEOTIDE SEQUENCE [LARGE SCALE GENOMIC DNA]</scope>
    <source>
        <strain evidence="2 3">YS-16</strain>
    </source>
</reference>
<evidence type="ECO:0008006" key="4">
    <source>
        <dbReference type="Google" id="ProtNLM"/>
    </source>
</evidence>